<evidence type="ECO:0000256" key="1">
    <source>
        <dbReference type="SAM" id="MobiDB-lite"/>
    </source>
</evidence>
<proteinExistence type="predicted"/>
<keyword evidence="3" id="KW-1185">Reference proteome</keyword>
<name>A0AAD6SUZ0_9AGAR</name>
<feature type="compositionally biased region" description="Basic and acidic residues" evidence="1">
    <location>
        <begin position="10"/>
        <end position="24"/>
    </location>
</feature>
<protein>
    <submittedName>
        <fullName evidence="2">Uncharacterized protein</fullName>
    </submittedName>
</protein>
<sequence>MTPSVWVDGRTSEGDSEHHEEETKSNTPYQFSLDSVVPILFIVSHDDAEEDKESWGHRAPGHKSSGGTPTSAITMGVQGRGGRRAVARKMSCTRLFTPDLMVIYFGDSVAGPSCPTASSSSRPFQRDYTAETAELEDFNAYGNFHKVISKRSFDVSLLESSSFKSPECPANNPWKRSRILSQFGHQTFWKKYSSFVSYLLVLYSPSSSVPTSITPMLVICLGQVPRSRPGWFQDEI</sequence>
<organism evidence="2 3">
    <name type="scientific">Mycena alexandri</name>
    <dbReference type="NCBI Taxonomy" id="1745969"/>
    <lineage>
        <taxon>Eukaryota</taxon>
        <taxon>Fungi</taxon>
        <taxon>Dikarya</taxon>
        <taxon>Basidiomycota</taxon>
        <taxon>Agaricomycotina</taxon>
        <taxon>Agaricomycetes</taxon>
        <taxon>Agaricomycetidae</taxon>
        <taxon>Agaricales</taxon>
        <taxon>Marasmiineae</taxon>
        <taxon>Mycenaceae</taxon>
        <taxon>Mycena</taxon>
    </lineage>
</organism>
<dbReference type="AlphaFoldDB" id="A0AAD6SUZ0"/>
<dbReference type="Proteomes" id="UP001218188">
    <property type="component" value="Unassembled WGS sequence"/>
</dbReference>
<comment type="caution">
    <text evidence="2">The sequence shown here is derived from an EMBL/GenBank/DDBJ whole genome shotgun (WGS) entry which is preliminary data.</text>
</comment>
<evidence type="ECO:0000313" key="3">
    <source>
        <dbReference type="Proteomes" id="UP001218188"/>
    </source>
</evidence>
<evidence type="ECO:0000313" key="2">
    <source>
        <dbReference type="EMBL" id="KAJ7034303.1"/>
    </source>
</evidence>
<gene>
    <name evidence="2" type="ORF">C8F04DRAFT_1183354</name>
</gene>
<reference evidence="2" key="1">
    <citation type="submission" date="2023-03" db="EMBL/GenBank/DDBJ databases">
        <title>Massive genome expansion in bonnet fungi (Mycena s.s.) driven by repeated elements and novel gene families across ecological guilds.</title>
        <authorList>
            <consortium name="Lawrence Berkeley National Laboratory"/>
            <person name="Harder C.B."/>
            <person name="Miyauchi S."/>
            <person name="Viragh M."/>
            <person name="Kuo A."/>
            <person name="Thoen E."/>
            <person name="Andreopoulos B."/>
            <person name="Lu D."/>
            <person name="Skrede I."/>
            <person name="Drula E."/>
            <person name="Henrissat B."/>
            <person name="Morin E."/>
            <person name="Kohler A."/>
            <person name="Barry K."/>
            <person name="LaButti K."/>
            <person name="Morin E."/>
            <person name="Salamov A."/>
            <person name="Lipzen A."/>
            <person name="Mereny Z."/>
            <person name="Hegedus B."/>
            <person name="Baldrian P."/>
            <person name="Stursova M."/>
            <person name="Weitz H."/>
            <person name="Taylor A."/>
            <person name="Grigoriev I.V."/>
            <person name="Nagy L.G."/>
            <person name="Martin F."/>
            <person name="Kauserud H."/>
        </authorList>
    </citation>
    <scope>NUCLEOTIDE SEQUENCE</scope>
    <source>
        <strain evidence="2">CBHHK200</strain>
    </source>
</reference>
<feature type="region of interest" description="Disordered" evidence="1">
    <location>
        <begin position="50"/>
        <end position="80"/>
    </location>
</feature>
<dbReference type="EMBL" id="JARJCM010000058">
    <property type="protein sequence ID" value="KAJ7034303.1"/>
    <property type="molecule type" value="Genomic_DNA"/>
</dbReference>
<accession>A0AAD6SUZ0</accession>
<feature type="region of interest" description="Disordered" evidence="1">
    <location>
        <begin position="1"/>
        <end position="29"/>
    </location>
</feature>